<dbReference type="InterPro" id="IPR000515">
    <property type="entry name" value="MetI-like"/>
</dbReference>
<keyword evidence="3" id="KW-1003">Cell membrane</keyword>
<feature type="transmembrane region" description="Helical" evidence="8">
    <location>
        <begin position="185"/>
        <end position="207"/>
    </location>
</feature>
<dbReference type="STRING" id="1679170.AC625_13350"/>
<dbReference type="FunFam" id="1.10.3720.10:FF:000033">
    <property type="entry name" value="Polar amino acid ABC transporter permease"/>
    <property type="match status" value="1"/>
</dbReference>
<dbReference type="NCBIfam" id="TIGR01726">
    <property type="entry name" value="HEQRo_perm_3TM"/>
    <property type="match status" value="1"/>
</dbReference>
<comment type="similarity">
    <text evidence="8">Belongs to the binding-protein-dependent transport system permease family.</text>
</comment>
<dbReference type="GO" id="GO:0006865">
    <property type="term" value="P:amino acid transport"/>
    <property type="evidence" value="ECO:0007669"/>
    <property type="project" value="UniProtKB-KW"/>
</dbReference>
<dbReference type="InterPro" id="IPR010065">
    <property type="entry name" value="AA_ABC_transptr_permease_3TM"/>
</dbReference>
<keyword evidence="4 8" id="KW-0812">Transmembrane</keyword>
<keyword evidence="5" id="KW-0029">Amino-acid transport</keyword>
<protein>
    <submittedName>
        <fullName evidence="10">Glutamine ABC transporter permease</fullName>
    </submittedName>
</protein>
<keyword evidence="11" id="KW-1185">Reference proteome</keyword>
<dbReference type="CDD" id="cd06261">
    <property type="entry name" value="TM_PBP2"/>
    <property type="match status" value="1"/>
</dbReference>
<dbReference type="PANTHER" id="PTHR30614">
    <property type="entry name" value="MEMBRANE COMPONENT OF AMINO ACID ABC TRANSPORTER"/>
    <property type="match status" value="1"/>
</dbReference>
<feature type="transmembrane region" description="Helical" evidence="8">
    <location>
        <begin position="54"/>
        <end position="76"/>
    </location>
</feature>
<dbReference type="EMBL" id="LFZW01000001">
    <property type="protein sequence ID" value="KMY50363.1"/>
    <property type="molecule type" value="Genomic_DNA"/>
</dbReference>
<name>A0A0K9GUQ9_9BACI</name>
<dbReference type="InterPro" id="IPR043429">
    <property type="entry name" value="ArtM/GltK/GlnP/TcyL/YhdX-like"/>
</dbReference>
<accession>A0A0K9GUQ9</accession>
<evidence type="ECO:0000256" key="4">
    <source>
        <dbReference type="ARBA" id="ARBA00022692"/>
    </source>
</evidence>
<dbReference type="Gene3D" id="1.10.3720.10">
    <property type="entry name" value="MetI-like"/>
    <property type="match status" value="1"/>
</dbReference>
<evidence type="ECO:0000256" key="2">
    <source>
        <dbReference type="ARBA" id="ARBA00022448"/>
    </source>
</evidence>
<keyword evidence="7 8" id="KW-0472">Membrane</keyword>
<dbReference type="AlphaFoldDB" id="A0A0K9GUQ9"/>
<evidence type="ECO:0000313" key="10">
    <source>
        <dbReference type="EMBL" id="KMY50363.1"/>
    </source>
</evidence>
<evidence type="ECO:0000256" key="3">
    <source>
        <dbReference type="ARBA" id="ARBA00022475"/>
    </source>
</evidence>
<gene>
    <name evidence="10" type="ORF">AC625_13350</name>
</gene>
<evidence type="ECO:0000256" key="1">
    <source>
        <dbReference type="ARBA" id="ARBA00004651"/>
    </source>
</evidence>
<sequence length="216" mass="24167">MDFIDAYSADNLTFLLNGFWLTLKMALIAIILSFILGGFVGTLRFAKIPVLSQILAMIVEIIRNLPLLLIIFFTFFALPEIGIKFKEVPAAIIALTIFEAAMISEIIRSGLTSIDKGQMEAARSSGLSYFQALWHIILPQALRRMVPPTVSQFISLLKDTSLAVVISVPELTHHAQIVYGQKSTYLVPILLFVALMYFVVNYTLSVLSRRLEVKRT</sequence>
<dbReference type="RefSeq" id="WP_049681716.1">
    <property type="nucleotide sequence ID" value="NZ_LFZW01000001.1"/>
</dbReference>
<evidence type="ECO:0000256" key="6">
    <source>
        <dbReference type="ARBA" id="ARBA00022989"/>
    </source>
</evidence>
<dbReference type="PANTHER" id="PTHR30614:SF41">
    <property type="entry name" value="INNER MEMBRANE AMINO-ACID ABC TRANSPORTER PERMEASE PROTEIN YHDY"/>
    <property type="match status" value="1"/>
</dbReference>
<dbReference type="PROSITE" id="PS50928">
    <property type="entry name" value="ABC_TM1"/>
    <property type="match status" value="1"/>
</dbReference>
<dbReference type="GO" id="GO:0043190">
    <property type="term" value="C:ATP-binding cassette (ABC) transporter complex"/>
    <property type="evidence" value="ECO:0007669"/>
    <property type="project" value="InterPro"/>
</dbReference>
<keyword evidence="2 8" id="KW-0813">Transport</keyword>
<evidence type="ECO:0000256" key="8">
    <source>
        <dbReference type="RuleBase" id="RU363032"/>
    </source>
</evidence>
<evidence type="ECO:0000313" key="11">
    <source>
        <dbReference type="Proteomes" id="UP000037146"/>
    </source>
</evidence>
<dbReference type="GO" id="GO:0022857">
    <property type="term" value="F:transmembrane transporter activity"/>
    <property type="evidence" value="ECO:0007669"/>
    <property type="project" value="InterPro"/>
</dbReference>
<dbReference type="OrthoDB" id="9805999at2"/>
<dbReference type="InterPro" id="IPR035906">
    <property type="entry name" value="MetI-like_sf"/>
</dbReference>
<evidence type="ECO:0000259" key="9">
    <source>
        <dbReference type="PROSITE" id="PS50928"/>
    </source>
</evidence>
<evidence type="ECO:0000256" key="5">
    <source>
        <dbReference type="ARBA" id="ARBA00022970"/>
    </source>
</evidence>
<evidence type="ECO:0000256" key="7">
    <source>
        <dbReference type="ARBA" id="ARBA00023136"/>
    </source>
</evidence>
<proteinExistence type="inferred from homology"/>
<dbReference type="PATRIC" id="fig|1679170.3.peg.3046"/>
<feature type="transmembrane region" description="Helical" evidence="8">
    <location>
        <begin position="20"/>
        <end position="42"/>
    </location>
</feature>
<keyword evidence="6 8" id="KW-1133">Transmembrane helix</keyword>
<comment type="subcellular location">
    <subcellularLocation>
        <location evidence="1 8">Cell membrane</location>
        <topology evidence="1 8">Multi-pass membrane protein</topology>
    </subcellularLocation>
</comment>
<dbReference type="Pfam" id="PF00528">
    <property type="entry name" value="BPD_transp_1"/>
    <property type="match status" value="1"/>
</dbReference>
<comment type="caution">
    <text evidence="10">The sequence shown here is derived from an EMBL/GenBank/DDBJ whole genome shotgun (WGS) entry which is preliminary data.</text>
</comment>
<feature type="domain" description="ABC transmembrane type-1" evidence="9">
    <location>
        <begin position="19"/>
        <end position="208"/>
    </location>
</feature>
<dbReference type="Proteomes" id="UP000037146">
    <property type="component" value="Unassembled WGS sequence"/>
</dbReference>
<reference evidence="11" key="1">
    <citation type="submission" date="2015-07" db="EMBL/GenBank/DDBJ databases">
        <title>Genome sequencing project for genomic taxonomy and phylogenomics of Bacillus-like bacteria.</title>
        <authorList>
            <person name="Liu B."/>
            <person name="Wang J."/>
            <person name="Zhu Y."/>
            <person name="Liu G."/>
            <person name="Chen Q."/>
            <person name="Chen Z."/>
            <person name="Lan J."/>
            <person name="Che J."/>
            <person name="Ge C."/>
            <person name="Shi H."/>
            <person name="Pan Z."/>
            <person name="Liu X."/>
        </authorList>
    </citation>
    <scope>NUCLEOTIDE SEQUENCE [LARGE SCALE GENOMIC DNA]</scope>
    <source>
        <strain evidence="11">FJAT-27997</strain>
    </source>
</reference>
<dbReference type="SUPFAM" id="SSF161098">
    <property type="entry name" value="MetI-like"/>
    <property type="match status" value="1"/>
</dbReference>
<organism evidence="10 11">
    <name type="scientific">Peribacillus loiseleuriae</name>
    <dbReference type="NCBI Taxonomy" id="1679170"/>
    <lineage>
        <taxon>Bacteria</taxon>
        <taxon>Bacillati</taxon>
        <taxon>Bacillota</taxon>
        <taxon>Bacilli</taxon>
        <taxon>Bacillales</taxon>
        <taxon>Bacillaceae</taxon>
        <taxon>Peribacillus</taxon>
    </lineage>
</organism>